<dbReference type="InterPro" id="IPR033469">
    <property type="entry name" value="CYTH-like_dom_sf"/>
</dbReference>
<reference evidence="2 3" key="1">
    <citation type="journal article" date="2015" name="Nature">
        <title>rRNA introns, odd ribosomes, and small enigmatic genomes across a large radiation of phyla.</title>
        <authorList>
            <person name="Brown C.T."/>
            <person name="Hug L.A."/>
            <person name="Thomas B.C."/>
            <person name="Sharon I."/>
            <person name="Castelle C.J."/>
            <person name="Singh A."/>
            <person name="Wilkins M.J."/>
            <person name="Williams K.H."/>
            <person name="Banfield J.F."/>
        </authorList>
    </citation>
    <scope>NUCLEOTIDE SEQUENCE [LARGE SCALE GENOMIC DNA]</scope>
</reference>
<gene>
    <name evidence="2" type="ORF">UV02_C0048G0006</name>
</gene>
<dbReference type="EMBL" id="LCCW01000048">
    <property type="protein sequence ID" value="KKS40054.1"/>
    <property type="molecule type" value="Genomic_DNA"/>
</dbReference>
<dbReference type="Proteomes" id="UP000034516">
    <property type="component" value="Unassembled WGS sequence"/>
</dbReference>
<dbReference type="Pfam" id="PF01928">
    <property type="entry name" value="CYTH"/>
    <property type="match status" value="1"/>
</dbReference>
<dbReference type="SUPFAM" id="SSF55154">
    <property type="entry name" value="CYTH-like phosphatases"/>
    <property type="match status" value="1"/>
</dbReference>
<evidence type="ECO:0000313" key="2">
    <source>
        <dbReference type="EMBL" id="KKS40054.1"/>
    </source>
</evidence>
<evidence type="ECO:0000259" key="1">
    <source>
        <dbReference type="PROSITE" id="PS51707"/>
    </source>
</evidence>
<organism evidence="2 3">
    <name type="scientific">Candidatus Kuenenbacteria bacterium GW2011_GWA2_42_15</name>
    <dbReference type="NCBI Taxonomy" id="1618677"/>
    <lineage>
        <taxon>Bacteria</taxon>
        <taxon>Candidatus Kueneniibacteriota</taxon>
    </lineage>
</organism>
<name>A0A0G0YTX6_9BACT</name>
<protein>
    <recommendedName>
        <fullName evidence="1">CYTH domain-containing protein</fullName>
    </recommendedName>
</protein>
<comment type="caution">
    <text evidence="2">The sequence shown here is derived from an EMBL/GenBank/DDBJ whole genome shotgun (WGS) entry which is preliminary data.</text>
</comment>
<evidence type="ECO:0000313" key="3">
    <source>
        <dbReference type="Proteomes" id="UP000034516"/>
    </source>
</evidence>
<sequence length="198" mass="23542">MEEFEVVFTDINIKETRAKLESVGAKKIFKRTYHRLNFEYPDWRLDKNNSWIRLRDEGEKVTLAFKKRIGAGAGEHDNDLGMEEIEFEVSNYEKVRDFFLAIGFVHKLEVENRRERWQYQNIQFDLDTYPLIPTVIEIESDSWDGVSKGIQLLGFDPAKQRICSMSQIAKDYGVDYADYIIYRFDKQVKREQPRHSEI</sequence>
<feature type="domain" description="CYTH" evidence="1">
    <location>
        <begin position="1"/>
        <end position="191"/>
    </location>
</feature>
<dbReference type="PROSITE" id="PS51707">
    <property type="entry name" value="CYTH"/>
    <property type="match status" value="1"/>
</dbReference>
<proteinExistence type="predicted"/>
<accession>A0A0G0YTX6</accession>
<dbReference type="AlphaFoldDB" id="A0A0G0YTX6"/>
<dbReference type="Gene3D" id="2.40.320.10">
    <property type="entry name" value="Hypothetical Protein Pfu-838710-001"/>
    <property type="match status" value="1"/>
</dbReference>
<dbReference type="InterPro" id="IPR023577">
    <property type="entry name" value="CYTH_domain"/>
</dbReference>